<evidence type="ECO:0000256" key="1">
    <source>
        <dbReference type="SAM" id="MobiDB-lite"/>
    </source>
</evidence>
<evidence type="ECO:0000313" key="7">
    <source>
        <dbReference type="Proteomes" id="UP000460718"/>
    </source>
</evidence>
<feature type="compositionally biased region" description="Basic and acidic residues" evidence="1">
    <location>
        <begin position="401"/>
        <end position="416"/>
    </location>
</feature>
<name>A0A6A3H2D6_9STRA</name>
<accession>A0A6A3H2D6</accession>
<feature type="compositionally biased region" description="Basic and acidic residues" evidence="1">
    <location>
        <begin position="362"/>
        <end position="377"/>
    </location>
</feature>
<feature type="compositionally biased region" description="Low complexity" evidence="1">
    <location>
        <begin position="379"/>
        <end position="396"/>
    </location>
</feature>
<dbReference type="PANTHER" id="PTHR31157">
    <property type="entry name" value="SCP DOMAIN-CONTAINING PROTEIN"/>
    <property type="match status" value="1"/>
</dbReference>
<dbReference type="EMBL" id="QXFW01005079">
    <property type="protein sequence ID" value="KAE8963225.1"/>
    <property type="molecule type" value="Genomic_DNA"/>
</dbReference>
<keyword evidence="2" id="KW-1133">Transmembrane helix</keyword>
<evidence type="ECO:0000259" key="3">
    <source>
        <dbReference type="Pfam" id="PF00188"/>
    </source>
</evidence>
<keyword evidence="2" id="KW-0812">Transmembrane</keyword>
<dbReference type="Proteomes" id="UP000460718">
    <property type="component" value="Unassembled WGS sequence"/>
</dbReference>
<feature type="non-terminal residue" evidence="4">
    <location>
        <position position="1"/>
    </location>
</feature>
<dbReference type="Gene3D" id="3.40.33.10">
    <property type="entry name" value="CAP"/>
    <property type="match status" value="1"/>
</dbReference>
<protein>
    <recommendedName>
        <fullName evidence="3">SCP domain-containing protein</fullName>
    </recommendedName>
</protein>
<evidence type="ECO:0000313" key="5">
    <source>
        <dbReference type="EMBL" id="KAE9068714.1"/>
    </source>
</evidence>
<dbReference type="AlphaFoldDB" id="A0A6A3H2D6"/>
<feature type="compositionally biased region" description="Low complexity" evidence="1">
    <location>
        <begin position="340"/>
        <end position="355"/>
    </location>
</feature>
<dbReference type="CDD" id="cd05379">
    <property type="entry name" value="CAP_bacterial"/>
    <property type="match status" value="1"/>
</dbReference>
<evidence type="ECO:0000313" key="6">
    <source>
        <dbReference type="Proteomes" id="UP000440732"/>
    </source>
</evidence>
<proteinExistence type="predicted"/>
<feature type="compositionally biased region" description="Basic and acidic residues" evidence="1">
    <location>
        <begin position="324"/>
        <end position="339"/>
    </location>
</feature>
<evidence type="ECO:0000256" key="2">
    <source>
        <dbReference type="SAM" id="Phobius"/>
    </source>
</evidence>
<feature type="domain" description="SCP" evidence="3">
    <location>
        <begin position="80"/>
        <end position="197"/>
    </location>
</feature>
<feature type="compositionally biased region" description="Basic and acidic residues" evidence="1">
    <location>
        <begin position="250"/>
        <end position="265"/>
    </location>
</feature>
<dbReference type="InterPro" id="IPR035940">
    <property type="entry name" value="CAP_sf"/>
</dbReference>
<dbReference type="InterPro" id="IPR014044">
    <property type="entry name" value="CAP_dom"/>
</dbReference>
<dbReference type="Proteomes" id="UP000440732">
    <property type="component" value="Unassembled WGS sequence"/>
</dbReference>
<gene>
    <name evidence="5" type="ORF">PF006_g29734</name>
    <name evidence="4" type="ORF">PF011_g29112</name>
</gene>
<dbReference type="PANTHER" id="PTHR31157:SF1">
    <property type="entry name" value="SCP DOMAIN-CONTAINING PROTEIN"/>
    <property type="match status" value="1"/>
</dbReference>
<sequence length="501" mass="53758">PCKPTGNLTSLLDSPSSPQVQSTRKLNLNWYLRHRVMLFLRASIAGLVVVAAVSEAANLRLGQRKLQTYTPSDDYYSLMLDRVNQARAAEGLPALCTNKKLQDAAQRHSDDQAANNYMDHSGTDGTNSQERITQAGFDWSAVAENVAAGQPDVDAVMDAWMASPGHRENILGDYTMLGCAYAYNADTTYQHYWTQDFGTGDAEECESGGPDTTTVAHIESSGAEDTYTQVPTPTKGGPVKTKRNTYTNRGKTEDSSSGSQEKETEAPCTDTPVVVVDPPPTTETPYAGSKTEDSCSGSQDKETEAPCTDAVDLPTTTDTAYESSEAKEGCSGSHEKETEAPCTDAPVVVDPPTTTETLYESSKTEDSCSGSQEKETEAPYTDTPVVVVNPPTTTETLYESSEAKDSCSGSQEKETEAPYTDTSVVVVDPPVDDSTSQATDAPVVVVDTPDIIQTTTMDTKQNASPYINAPTAELPDNVYTSAVQDPVAYEPHHDKDCTSGF</sequence>
<dbReference type="SUPFAM" id="SSF55797">
    <property type="entry name" value="PR-1-like"/>
    <property type="match status" value="1"/>
</dbReference>
<feature type="region of interest" description="Disordered" evidence="1">
    <location>
        <begin position="202"/>
        <end position="425"/>
    </location>
</feature>
<reference evidence="4 7" key="1">
    <citation type="submission" date="2018-09" db="EMBL/GenBank/DDBJ databases">
        <title>Genomic investigation of the strawberry pathogen Phytophthora fragariae indicates pathogenicity is determined by transcriptional variation in three key races.</title>
        <authorList>
            <person name="Adams T.M."/>
            <person name="Armitage A.D."/>
            <person name="Sobczyk M.K."/>
            <person name="Bates H.J."/>
            <person name="Dunwell J.M."/>
            <person name="Nellist C.F."/>
            <person name="Harrison R.J."/>
        </authorList>
    </citation>
    <scope>NUCLEOTIDE SEQUENCE [LARGE SCALE GENOMIC DNA]</scope>
    <source>
        <strain evidence="5 6">NOV-5</strain>
        <strain evidence="4 7">SCRP245</strain>
    </source>
</reference>
<keyword evidence="2" id="KW-0472">Membrane</keyword>
<comment type="caution">
    <text evidence="4">The sequence shown here is derived from an EMBL/GenBank/DDBJ whole genome shotgun (WGS) entry which is preliminary data.</text>
</comment>
<dbReference type="EMBL" id="QXGA01005147">
    <property type="protein sequence ID" value="KAE9068714.1"/>
    <property type="molecule type" value="Genomic_DNA"/>
</dbReference>
<evidence type="ECO:0000313" key="4">
    <source>
        <dbReference type="EMBL" id="KAE8963225.1"/>
    </source>
</evidence>
<feature type="region of interest" description="Disordered" evidence="1">
    <location>
        <begin position="103"/>
        <end position="128"/>
    </location>
</feature>
<organism evidence="4 7">
    <name type="scientific">Phytophthora fragariae</name>
    <dbReference type="NCBI Taxonomy" id="53985"/>
    <lineage>
        <taxon>Eukaryota</taxon>
        <taxon>Sar</taxon>
        <taxon>Stramenopiles</taxon>
        <taxon>Oomycota</taxon>
        <taxon>Peronosporomycetes</taxon>
        <taxon>Peronosporales</taxon>
        <taxon>Peronosporaceae</taxon>
        <taxon>Phytophthora</taxon>
    </lineage>
</organism>
<dbReference type="Pfam" id="PF00188">
    <property type="entry name" value="CAP"/>
    <property type="match status" value="1"/>
</dbReference>
<feature type="transmembrane region" description="Helical" evidence="2">
    <location>
        <begin position="36"/>
        <end position="57"/>
    </location>
</feature>